<comment type="caution">
    <text evidence="1">The sequence shown here is derived from an EMBL/GenBank/DDBJ whole genome shotgun (WGS) entry which is preliminary data.</text>
</comment>
<evidence type="ECO:0000313" key="2">
    <source>
        <dbReference type="Proteomes" id="UP000828048"/>
    </source>
</evidence>
<dbReference type="Proteomes" id="UP000828048">
    <property type="component" value="Chromosome 2"/>
</dbReference>
<name>A0ACB7X419_9ERIC</name>
<accession>A0ACB7X419</accession>
<gene>
    <name evidence="1" type="ORF">Vadar_026095</name>
</gene>
<protein>
    <submittedName>
        <fullName evidence="1">Uncharacterized protein</fullName>
    </submittedName>
</protein>
<evidence type="ECO:0000313" key="1">
    <source>
        <dbReference type="EMBL" id="KAH7835432.1"/>
    </source>
</evidence>
<reference evidence="1 2" key="1">
    <citation type="journal article" date="2021" name="Hortic Res">
        <title>High-quality reference genome and annotation aids understanding of berry development for evergreen blueberry (Vaccinium darrowii).</title>
        <authorList>
            <person name="Yu J."/>
            <person name="Hulse-Kemp A.M."/>
            <person name="Babiker E."/>
            <person name="Staton M."/>
        </authorList>
    </citation>
    <scope>NUCLEOTIDE SEQUENCE [LARGE SCALE GENOMIC DNA]</scope>
    <source>
        <strain evidence="2">cv. NJ 8807/NJ 8810</strain>
        <tissue evidence="1">Young leaf</tissue>
    </source>
</reference>
<keyword evidence="2" id="KW-1185">Reference proteome</keyword>
<sequence length="157" mass="18237">MVQQLSNFNCPSIEKLFSSGFMVQQLSNLEELEVRDCRGLKGMIPDDQKLNYESLPKLRKLWLEELPEFDSLFKGVHMCWQSLKEVFILSCPKLQKLPLDINDAPNLEDIQGEPMWWDALEWDNDAIRSQFQPLFRAYPCPCYISKGQCMVPCVCGQ</sequence>
<proteinExistence type="predicted"/>
<dbReference type="EMBL" id="CM037152">
    <property type="protein sequence ID" value="KAH7835432.1"/>
    <property type="molecule type" value="Genomic_DNA"/>
</dbReference>
<organism evidence="1 2">
    <name type="scientific">Vaccinium darrowii</name>
    <dbReference type="NCBI Taxonomy" id="229202"/>
    <lineage>
        <taxon>Eukaryota</taxon>
        <taxon>Viridiplantae</taxon>
        <taxon>Streptophyta</taxon>
        <taxon>Embryophyta</taxon>
        <taxon>Tracheophyta</taxon>
        <taxon>Spermatophyta</taxon>
        <taxon>Magnoliopsida</taxon>
        <taxon>eudicotyledons</taxon>
        <taxon>Gunneridae</taxon>
        <taxon>Pentapetalae</taxon>
        <taxon>asterids</taxon>
        <taxon>Ericales</taxon>
        <taxon>Ericaceae</taxon>
        <taxon>Vaccinioideae</taxon>
        <taxon>Vaccinieae</taxon>
        <taxon>Vaccinium</taxon>
    </lineage>
</organism>